<dbReference type="Ensembl" id="ENSLACT00000020653.1">
    <property type="protein sequence ID" value="ENSLACP00000020513.1"/>
    <property type="gene ID" value="ENSLACG00000018027.1"/>
</dbReference>
<accession>H3BF42</accession>
<protein>
    <submittedName>
        <fullName evidence="2">Uncharacterized protein</fullName>
    </submittedName>
</protein>
<dbReference type="HOGENOM" id="CLU_045034_0_0_1"/>
<reference evidence="2" key="3">
    <citation type="submission" date="2025-09" db="UniProtKB">
        <authorList>
            <consortium name="Ensembl"/>
        </authorList>
    </citation>
    <scope>IDENTIFICATION</scope>
</reference>
<dbReference type="AlphaFoldDB" id="H3BF42"/>
<proteinExistence type="predicted"/>
<keyword evidence="1" id="KW-0175">Coiled coil</keyword>
<evidence type="ECO:0000256" key="1">
    <source>
        <dbReference type="SAM" id="Coils"/>
    </source>
</evidence>
<organism evidence="2 3">
    <name type="scientific">Latimeria chalumnae</name>
    <name type="common">Coelacanth</name>
    <dbReference type="NCBI Taxonomy" id="7897"/>
    <lineage>
        <taxon>Eukaryota</taxon>
        <taxon>Metazoa</taxon>
        <taxon>Chordata</taxon>
        <taxon>Craniata</taxon>
        <taxon>Vertebrata</taxon>
        <taxon>Euteleostomi</taxon>
        <taxon>Coelacanthiformes</taxon>
        <taxon>Coelacanthidae</taxon>
        <taxon>Latimeria</taxon>
    </lineage>
</organism>
<sequence length="360" mass="41526">VQELQSQADGLHLELKRKDGNINLLQTEREQMSKRMTVLTDSHSKEKQSLVGEIIQLKKLNGHTGRQLSQKEMELLQARQELERQLPNLKSYEQKRSTLQAQLDQRSEQQKAVEMQLAEKQLEILKVQSSLHDMEEKFYSSTAAIQDQITRELRSKMADDSASLTKENILLHSQGLELNKQLDRERLLKEENHSCYSSSIAQLFSAKNRVKELQYEIKMNKEALEQETPKFKNFMEQICTQEEGRASLDLNTATVHSRVAELQSMLAREEQTNTQLRRDKALLVDLTSDLQKKLASKDSELSEICSRIELLDQDISTLKAQRALSQSVQSEKWQELSNMATSMRKLTDSLDSKLYGPDKY</sequence>
<reference evidence="2" key="2">
    <citation type="submission" date="2025-08" db="UniProtKB">
        <authorList>
            <consortium name="Ensembl"/>
        </authorList>
    </citation>
    <scope>IDENTIFICATION</scope>
</reference>
<evidence type="ECO:0000313" key="3">
    <source>
        <dbReference type="Proteomes" id="UP000008672"/>
    </source>
</evidence>
<keyword evidence="3" id="KW-1185">Reference proteome</keyword>
<dbReference type="OMA" id="MSADCET"/>
<name>H3BF42_LATCH</name>
<evidence type="ECO:0000313" key="2">
    <source>
        <dbReference type="Ensembl" id="ENSLACP00000020513.1"/>
    </source>
</evidence>
<dbReference type="eggNOG" id="ENOG502RZ0A">
    <property type="taxonomic scope" value="Eukaryota"/>
</dbReference>
<feature type="coiled-coil region" evidence="1">
    <location>
        <begin position="65"/>
        <end position="137"/>
    </location>
</feature>
<dbReference type="GeneTree" id="ENSGT00660000097134"/>
<dbReference type="InParanoid" id="H3BF42"/>
<dbReference type="EMBL" id="AFYH01025529">
    <property type="status" value="NOT_ANNOTATED_CDS"/>
    <property type="molecule type" value="Genomic_DNA"/>
</dbReference>
<dbReference type="EMBL" id="AFYH01025527">
    <property type="status" value="NOT_ANNOTATED_CDS"/>
    <property type="molecule type" value="Genomic_DNA"/>
</dbReference>
<reference evidence="3" key="1">
    <citation type="submission" date="2011-08" db="EMBL/GenBank/DDBJ databases">
        <title>The draft genome of Latimeria chalumnae.</title>
        <authorList>
            <person name="Di Palma F."/>
            <person name="Alfoldi J."/>
            <person name="Johnson J."/>
            <person name="Berlin A."/>
            <person name="Gnerre S."/>
            <person name="Jaffe D."/>
            <person name="MacCallum I."/>
            <person name="Young S."/>
            <person name="Walker B.J."/>
            <person name="Lander E."/>
            <person name="Lindblad-Toh K."/>
        </authorList>
    </citation>
    <scope>NUCLEOTIDE SEQUENCE [LARGE SCALE GENOMIC DNA]</scope>
    <source>
        <strain evidence="3">Wild caught</strain>
    </source>
</reference>
<dbReference type="EMBL" id="AFYH01025530">
    <property type="status" value="NOT_ANNOTATED_CDS"/>
    <property type="molecule type" value="Genomic_DNA"/>
</dbReference>
<dbReference type="Proteomes" id="UP000008672">
    <property type="component" value="Unassembled WGS sequence"/>
</dbReference>
<dbReference type="EMBL" id="AFYH01025528">
    <property type="status" value="NOT_ANNOTATED_CDS"/>
    <property type="molecule type" value="Genomic_DNA"/>
</dbReference>